<gene>
    <name evidence="1" type="ordered locus">TCELL_1012</name>
</gene>
<dbReference type="RefSeq" id="WP_014737685.1">
    <property type="nucleotide sequence ID" value="NC_017954.1"/>
</dbReference>
<dbReference type="GeneID" id="13013331"/>
<dbReference type="KEGG" id="thg:TCELL_1012"/>
<reference evidence="1 2" key="1">
    <citation type="journal article" date="2012" name="J. Bacteriol.">
        <title>Complete genome sequence of the hyperthermophilic cellulolytic Crenarchaeon 'Thermogladius cellulolyticus' 1633.</title>
        <authorList>
            <person name="Mardanov A.V."/>
            <person name="Kochetkova T.V."/>
            <person name="Beletsky A.V."/>
            <person name="Bonch-Osmolovskaya E.A."/>
            <person name="Ravin N.V."/>
            <person name="Skryabin K.G."/>
        </authorList>
    </citation>
    <scope>NUCLEOTIDE SEQUENCE [LARGE SCALE GENOMIC DNA]</scope>
    <source>
        <strain evidence="2">DSM 22663 / VKM B-2946 / 1633</strain>
    </source>
</reference>
<organism evidence="1 2">
    <name type="scientific">Thermogladius calderae (strain DSM 22663 / VKM B-2946 / 1633)</name>
    <dbReference type="NCBI Taxonomy" id="1184251"/>
    <lineage>
        <taxon>Archaea</taxon>
        <taxon>Thermoproteota</taxon>
        <taxon>Thermoprotei</taxon>
        <taxon>Desulfurococcales</taxon>
        <taxon>Desulfurococcaceae</taxon>
        <taxon>Thermogladius</taxon>
    </lineage>
</organism>
<protein>
    <submittedName>
        <fullName evidence="1">Putative 4Fe-4S ferredoxin protein</fullName>
    </submittedName>
</protein>
<name>I3TF97_THEC1</name>
<keyword evidence="2" id="KW-1185">Reference proteome</keyword>
<dbReference type="STRING" id="1184251.TCELL_1012"/>
<sequence length="169" mass="18985">MRALSSEEQRRGVSWVWSTWVKAPHLEGGEILVASACLPVVNPELFEKLSKNRAVLLACPERESAAYYGKLASMIRSTKPRKLVVVTIDGSPHCFALQASVNEAEYILGEKVDREHYVVVDGRELKKISPNAVRVARYLSIVNELVEKNPEALEELGKHSKEYQRALEL</sequence>
<dbReference type="InParanoid" id="I3TF97"/>
<proteinExistence type="predicted"/>
<dbReference type="EMBL" id="CP003531">
    <property type="protein sequence ID" value="AFK51435.1"/>
    <property type="molecule type" value="Genomic_DNA"/>
</dbReference>
<evidence type="ECO:0000313" key="1">
    <source>
        <dbReference type="EMBL" id="AFK51435.1"/>
    </source>
</evidence>
<dbReference type="Proteomes" id="UP000005270">
    <property type="component" value="Chromosome"/>
</dbReference>
<evidence type="ECO:0000313" key="2">
    <source>
        <dbReference type="Proteomes" id="UP000005270"/>
    </source>
</evidence>
<dbReference type="eggNOG" id="arCOG00299">
    <property type="taxonomic scope" value="Archaea"/>
</dbReference>
<dbReference type="AlphaFoldDB" id="I3TF97"/>
<accession>I3TF97</accession>
<dbReference type="HOGENOM" id="CLU_130790_0_0_2"/>